<organism evidence="3 4">
    <name type="scientific">Paenibacillus pini JCM 16418</name>
    <dbReference type="NCBI Taxonomy" id="1236976"/>
    <lineage>
        <taxon>Bacteria</taxon>
        <taxon>Bacillati</taxon>
        <taxon>Bacillota</taxon>
        <taxon>Bacilli</taxon>
        <taxon>Bacillales</taxon>
        <taxon>Paenibacillaceae</taxon>
        <taxon>Paenibacillus</taxon>
    </lineage>
</organism>
<dbReference type="InterPro" id="IPR050469">
    <property type="entry name" value="Diguanylate_Cyclase"/>
</dbReference>
<evidence type="ECO:0000256" key="1">
    <source>
        <dbReference type="SAM" id="MobiDB-lite"/>
    </source>
</evidence>
<dbReference type="PANTHER" id="PTHR45138:SF9">
    <property type="entry name" value="DIGUANYLATE CYCLASE DGCM-RELATED"/>
    <property type="match status" value="1"/>
</dbReference>
<accession>W7Y6I2</accession>
<dbReference type="GO" id="GO:0043709">
    <property type="term" value="P:cell adhesion involved in single-species biofilm formation"/>
    <property type="evidence" value="ECO:0007669"/>
    <property type="project" value="TreeGrafter"/>
</dbReference>
<dbReference type="InterPro" id="IPR000160">
    <property type="entry name" value="GGDEF_dom"/>
</dbReference>
<evidence type="ECO:0000313" key="3">
    <source>
        <dbReference type="EMBL" id="GAF06510.1"/>
    </source>
</evidence>
<sequence>MVVDKRAKVGQVAENIRARVEGETIVTMSIGHSTLRMKVPPEELVSQADQAMYQSKTSGKNKVTSYRSPSTNKKPEESVTS</sequence>
<dbReference type="GO" id="GO:0052621">
    <property type="term" value="F:diguanylate cyclase activity"/>
    <property type="evidence" value="ECO:0007669"/>
    <property type="project" value="TreeGrafter"/>
</dbReference>
<protein>
    <recommendedName>
        <fullName evidence="2">GGDEF domain-containing protein</fullName>
    </recommendedName>
</protein>
<keyword evidence="4" id="KW-1185">Reference proteome</keyword>
<comment type="caution">
    <text evidence="3">The sequence shown here is derived from an EMBL/GenBank/DDBJ whole genome shotgun (WGS) entry which is preliminary data.</text>
</comment>
<name>W7Y6I2_9BACL</name>
<dbReference type="PANTHER" id="PTHR45138">
    <property type="entry name" value="REGULATORY COMPONENTS OF SENSORY TRANSDUCTION SYSTEM"/>
    <property type="match status" value="1"/>
</dbReference>
<proteinExistence type="predicted"/>
<dbReference type="Gene3D" id="3.30.70.270">
    <property type="match status" value="1"/>
</dbReference>
<dbReference type="GO" id="GO:0005886">
    <property type="term" value="C:plasma membrane"/>
    <property type="evidence" value="ECO:0007669"/>
    <property type="project" value="TreeGrafter"/>
</dbReference>
<dbReference type="InterPro" id="IPR029787">
    <property type="entry name" value="Nucleotide_cyclase"/>
</dbReference>
<gene>
    <name evidence="3" type="ORF">JCM16418_469</name>
</gene>
<dbReference type="AlphaFoldDB" id="W7Y6I2"/>
<evidence type="ECO:0000259" key="2">
    <source>
        <dbReference type="PROSITE" id="PS50887"/>
    </source>
</evidence>
<feature type="compositionally biased region" description="Polar residues" evidence="1">
    <location>
        <begin position="51"/>
        <end position="72"/>
    </location>
</feature>
<evidence type="ECO:0000313" key="4">
    <source>
        <dbReference type="Proteomes" id="UP000019364"/>
    </source>
</evidence>
<feature type="region of interest" description="Disordered" evidence="1">
    <location>
        <begin position="51"/>
        <end position="81"/>
    </location>
</feature>
<dbReference type="GO" id="GO:1902201">
    <property type="term" value="P:negative regulation of bacterial-type flagellum-dependent cell motility"/>
    <property type="evidence" value="ECO:0007669"/>
    <property type="project" value="TreeGrafter"/>
</dbReference>
<dbReference type="EMBL" id="BAVZ01000001">
    <property type="protein sequence ID" value="GAF06510.1"/>
    <property type="molecule type" value="Genomic_DNA"/>
</dbReference>
<dbReference type="STRING" id="1236976.JCM16418_469"/>
<reference evidence="3 4" key="1">
    <citation type="journal article" date="2014" name="Genome Announc.">
        <title>Draft Genome Sequence of Paenibacillus pini JCM 16418T, Isolated from the Rhizosphere of Pine Tree.</title>
        <authorList>
            <person name="Yuki M."/>
            <person name="Oshima K."/>
            <person name="Suda W."/>
            <person name="Oshida Y."/>
            <person name="Kitamura K."/>
            <person name="Iida Y."/>
            <person name="Hattori M."/>
            <person name="Ohkuma M."/>
        </authorList>
    </citation>
    <scope>NUCLEOTIDE SEQUENCE [LARGE SCALE GENOMIC DNA]</scope>
    <source>
        <strain evidence="3 4">JCM 16418</strain>
    </source>
</reference>
<dbReference type="SUPFAM" id="SSF55073">
    <property type="entry name" value="Nucleotide cyclase"/>
    <property type="match status" value="1"/>
</dbReference>
<dbReference type="PROSITE" id="PS50887">
    <property type="entry name" value="GGDEF"/>
    <property type="match status" value="1"/>
</dbReference>
<dbReference type="InterPro" id="IPR043128">
    <property type="entry name" value="Rev_trsase/Diguanyl_cyclase"/>
</dbReference>
<dbReference type="eggNOG" id="COG3706">
    <property type="taxonomic scope" value="Bacteria"/>
</dbReference>
<dbReference type="Pfam" id="PF00990">
    <property type="entry name" value="GGDEF"/>
    <property type="match status" value="1"/>
</dbReference>
<feature type="domain" description="GGDEF" evidence="2">
    <location>
        <begin position="1"/>
        <end position="68"/>
    </location>
</feature>
<dbReference type="Proteomes" id="UP000019364">
    <property type="component" value="Unassembled WGS sequence"/>
</dbReference>